<gene>
    <name evidence="1" type="ORF">AVEN_72170_1</name>
</gene>
<keyword evidence="2" id="KW-1185">Reference proteome</keyword>
<comment type="caution">
    <text evidence="1">The sequence shown here is derived from an EMBL/GenBank/DDBJ whole genome shotgun (WGS) entry which is preliminary data.</text>
</comment>
<dbReference type="AlphaFoldDB" id="A0A4Y2WZ04"/>
<accession>A0A4Y2WZ04</accession>
<evidence type="ECO:0000313" key="1">
    <source>
        <dbReference type="EMBL" id="GBO42501.1"/>
    </source>
</evidence>
<name>A0A4Y2WZ04_ARAVE</name>
<organism evidence="1 2">
    <name type="scientific">Araneus ventricosus</name>
    <name type="common">Orbweaver spider</name>
    <name type="synonym">Epeira ventricosa</name>
    <dbReference type="NCBI Taxonomy" id="182803"/>
    <lineage>
        <taxon>Eukaryota</taxon>
        <taxon>Metazoa</taxon>
        <taxon>Ecdysozoa</taxon>
        <taxon>Arthropoda</taxon>
        <taxon>Chelicerata</taxon>
        <taxon>Arachnida</taxon>
        <taxon>Araneae</taxon>
        <taxon>Araneomorphae</taxon>
        <taxon>Entelegynae</taxon>
        <taxon>Araneoidea</taxon>
        <taxon>Araneidae</taxon>
        <taxon>Araneus</taxon>
    </lineage>
</organism>
<evidence type="ECO:0000313" key="2">
    <source>
        <dbReference type="Proteomes" id="UP000499080"/>
    </source>
</evidence>
<sequence length="126" mass="14594">MNTIILNQVTRTTTEKESDSNFHIILTCKHFKNGSSFFYHAQSLSRQQIFGGIRSQTYGFLDHKALTLPSGYQSNQAFINILKKKERKIAVLQCISEGARHIKTGYILNRKCYKQTIKLKMYKEKS</sequence>
<dbReference type="Proteomes" id="UP000499080">
    <property type="component" value="Unassembled WGS sequence"/>
</dbReference>
<reference evidence="1 2" key="1">
    <citation type="journal article" date="2019" name="Sci. Rep.">
        <title>Orb-weaving spider Araneus ventricosus genome elucidates the spidroin gene catalogue.</title>
        <authorList>
            <person name="Kono N."/>
            <person name="Nakamura H."/>
            <person name="Ohtoshi R."/>
            <person name="Moran D.A.P."/>
            <person name="Shinohara A."/>
            <person name="Yoshida Y."/>
            <person name="Fujiwara M."/>
            <person name="Mori M."/>
            <person name="Tomita M."/>
            <person name="Arakawa K."/>
        </authorList>
    </citation>
    <scope>NUCLEOTIDE SEQUENCE [LARGE SCALE GENOMIC DNA]</scope>
</reference>
<protein>
    <submittedName>
        <fullName evidence="1">Uncharacterized protein</fullName>
    </submittedName>
</protein>
<proteinExistence type="predicted"/>
<dbReference type="EMBL" id="BGPR01068620">
    <property type="protein sequence ID" value="GBO42501.1"/>
    <property type="molecule type" value="Genomic_DNA"/>
</dbReference>